<keyword evidence="2" id="KW-1185">Reference proteome</keyword>
<dbReference type="Proteomes" id="UP000645555">
    <property type="component" value="Unassembled WGS sequence"/>
</dbReference>
<comment type="caution">
    <text evidence="1">The sequence shown here is derived from an EMBL/GenBank/DDBJ whole genome shotgun (WGS) entry which is preliminary data.</text>
</comment>
<proteinExistence type="predicted"/>
<dbReference type="AlphaFoldDB" id="A0A918KAR0"/>
<accession>A0A918KAR0</accession>
<evidence type="ECO:0000313" key="2">
    <source>
        <dbReference type="Proteomes" id="UP000645555"/>
    </source>
</evidence>
<reference evidence="1" key="1">
    <citation type="journal article" date="2014" name="Int. J. Syst. Evol. Microbiol.">
        <title>Complete genome sequence of Corynebacterium casei LMG S-19264T (=DSM 44701T), isolated from a smear-ripened cheese.</title>
        <authorList>
            <consortium name="US DOE Joint Genome Institute (JGI-PGF)"/>
            <person name="Walter F."/>
            <person name="Albersmeier A."/>
            <person name="Kalinowski J."/>
            <person name="Ruckert C."/>
        </authorList>
    </citation>
    <scope>NUCLEOTIDE SEQUENCE</scope>
    <source>
        <strain evidence="1">JCM 4956</strain>
    </source>
</reference>
<protein>
    <submittedName>
        <fullName evidence="1">Uncharacterized protein</fullName>
    </submittedName>
</protein>
<name>A0A918KAR0_9ACTN</name>
<organism evidence="1 2">
    <name type="scientific">Streptomyces fructofermentans</name>
    <dbReference type="NCBI Taxonomy" id="152141"/>
    <lineage>
        <taxon>Bacteria</taxon>
        <taxon>Bacillati</taxon>
        <taxon>Actinomycetota</taxon>
        <taxon>Actinomycetes</taxon>
        <taxon>Kitasatosporales</taxon>
        <taxon>Streptomycetaceae</taxon>
        <taxon>Streptomyces</taxon>
    </lineage>
</organism>
<sequence>MNRHSKPRNSSSGSNLVDMGRDAVRATSLFSEGATLKPTVFIGEEAVPNVCGVGTAMLPGYSRTPNWPIGYVVNVGTTCGYPLLRASIPDGGKVRCRLTAAVWDGGPVVVRACERHVHGEGGQQVSSKDAGMPGGRR</sequence>
<dbReference type="EMBL" id="BMWD01000007">
    <property type="protein sequence ID" value="GGX56235.1"/>
    <property type="molecule type" value="Genomic_DNA"/>
</dbReference>
<evidence type="ECO:0000313" key="1">
    <source>
        <dbReference type="EMBL" id="GGX56235.1"/>
    </source>
</evidence>
<reference evidence="1" key="2">
    <citation type="submission" date="2020-09" db="EMBL/GenBank/DDBJ databases">
        <authorList>
            <person name="Sun Q."/>
            <person name="Ohkuma M."/>
        </authorList>
    </citation>
    <scope>NUCLEOTIDE SEQUENCE</scope>
    <source>
        <strain evidence="1">JCM 4956</strain>
    </source>
</reference>
<gene>
    <name evidence="1" type="ORF">GCM10010515_24500</name>
</gene>